<comment type="caution">
    <text evidence="3">The sequence shown here is derived from an EMBL/GenBank/DDBJ whole genome shotgun (WGS) entry which is preliminary data.</text>
</comment>
<dbReference type="OrthoDB" id="3896938at2"/>
<reference evidence="3 4" key="1">
    <citation type="submission" date="2017-05" db="EMBL/GenBank/DDBJ databases">
        <title>The draft genome sequence of Idiomarina salinarum WNB302.</title>
        <authorList>
            <person name="Sun Y."/>
            <person name="Chen B."/>
            <person name="Du Z."/>
        </authorList>
    </citation>
    <scope>NUCLEOTIDE SEQUENCE [LARGE SCALE GENOMIC DNA]</scope>
    <source>
        <strain evidence="3 4">WNB302</strain>
    </source>
</reference>
<keyword evidence="1 3" id="KW-0808">Transferase</keyword>
<dbReference type="Proteomes" id="UP000216840">
    <property type="component" value="Unassembled WGS sequence"/>
</dbReference>
<dbReference type="EMBL" id="NGJN01000002">
    <property type="protein sequence ID" value="OZV69851.1"/>
    <property type="molecule type" value="Genomic_DNA"/>
</dbReference>
<evidence type="ECO:0000259" key="2">
    <source>
        <dbReference type="Pfam" id="PF13649"/>
    </source>
</evidence>
<keyword evidence="4" id="KW-1185">Reference proteome</keyword>
<dbReference type="RefSeq" id="WP_094967444.1">
    <property type="nucleotide sequence ID" value="NZ_NGJN01000002.1"/>
</dbReference>
<evidence type="ECO:0000313" key="3">
    <source>
        <dbReference type="EMBL" id="OZV69851.1"/>
    </source>
</evidence>
<name>A0A265UX22_9FLAO</name>
<keyword evidence="3" id="KW-0489">Methyltransferase</keyword>
<dbReference type="AlphaFoldDB" id="A0A265UX22"/>
<dbReference type="InterPro" id="IPR041698">
    <property type="entry name" value="Methyltransf_25"/>
</dbReference>
<accession>A0A265UX22</accession>
<dbReference type="CDD" id="cd02440">
    <property type="entry name" value="AdoMet_MTases"/>
    <property type="match status" value="1"/>
</dbReference>
<dbReference type="Gene3D" id="3.40.50.150">
    <property type="entry name" value="Vaccinia Virus protein VP39"/>
    <property type="match status" value="1"/>
</dbReference>
<organism evidence="3 4">
    <name type="scientific">Winogradskyella aurantia</name>
    <dbReference type="NCBI Taxonomy" id="1915063"/>
    <lineage>
        <taxon>Bacteria</taxon>
        <taxon>Pseudomonadati</taxon>
        <taxon>Bacteroidota</taxon>
        <taxon>Flavobacteriia</taxon>
        <taxon>Flavobacteriales</taxon>
        <taxon>Flavobacteriaceae</taxon>
        <taxon>Winogradskyella</taxon>
    </lineage>
</organism>
<proteinExistence type="predicted"/>
<dbReference type="SUPFAM" id="SSF53335">
    <property type="entry name" value="S-adenosyl-L-methionine-dependent methyltransferases"/>
    <property type="match status" value="1"/>
</dbReference>
<dbReference type="InterPro" id="IPR029063">
    <property type="entry name" value="SAM-dependent_MTases_sf"/>
</dbReference>
<protein>
    <submittedName>
        <fullName evidence="3">Methyltransferase type 11</fullName>
    </submittedName>
</protein>
<gene>
    <name evidence="3" type="ORF">CA834_04320</name>
</gene>
<evidence type="ECO:0000313" key="4">
    <source>
        <dbReference type="Proteomes" id="UP000216840"/>
    </source>
</evidence>
<evidence type="ECO:0000256" key="1">
    <source>
        <dbReference type="ARBA" id="ARBA00022679"/>
    </source>
</evidence>
<dbReference type="GO" id="GO:0008168">
    <property type="term" value="F:methyltransferase activity"/>
    <property type="evidence" value="ECO:0007669"/>
    <property type="project" value="UniProtKB-KW"/>
</dbReference>
<feature type="domain" description="Methyltransferase" evidence="2">
    <location>
        <begin position="90"/>
        <end position="184"/>
    </location>
</feature>
<dbReference type="GO" id="GO:0032259">
    <property type="term" value="P:methylation"/>
    <property type="evidence" value="ECO:0007669"/>
    <property type="project" value="UniProtKB-KW"/>
</dbReference>
<sequence length="271" mass="32276">MNKGYLSNVLRRVKLFYLADWIRFYLKKILNYPKNSRFKRNYPEVVLPPDYLMYESFQLDYDKYFNGGYKNAKWIVGYLKKYITLQDLNILDWGCGPGRVIRHMPKIINNGCRFYGTDYNEKSINWCKSHLTKIDFNKNSLKAQLPYENNVMDIIYGISIFTHLSDEMHHDWFKELHRILKPGGIMFLTTHGDNFKVKLDKAELKQYNQGQVVVRGEVKEGHRTYCAFQPKTFMHNLFANVDILEHDELISESKNWVPQDVWIIRKPSLLK</sequence>
<dbReference type="PANTHER" id="PTHR43861">
    <property type="entry name" value="TRANS-ACONITATE 2-METHYLTRANSFERASE-RELATED"/>
    <property type="match status" value="1"/>
</dbReference>
<dbReference type="Pfam" id="PF13649">
    <property type="entry name" value="Methyltransf_25"/>
    <property type="match status" value="1"/>
</dbReference>